<sequence>MKLELLIFGITGFLIYNAYHDGKYSKVFTSYKKYYKMIIFGVLGISLYLLLKRNPTQSKKMLLYTNNLIKYMPIDKNTVDMISPIFDLTSKTDNSFMSELNGIQGGIQSGGEGNMALKQRHMLSGQKATKRSVSETKKKYVASIQDWKCGHCNNKLTHTFEVDHKIRLEHGGGNDPTNLVALCRECHGQKTAAENM</sequence>
<protein>
    <recommendedName>
        <fullName evidence="2">HNH nuclease domain-containing protein</fullName>
    </recommendedName>
</protein>
<evidence type="ECO:0000259" key="2">
    <source>
        <dbReference type="SMART" id="SM00507"/>
    </source>
</evidence>
<proteinExistence type="predicted"/>
<name>A0A6C0I7V8_9ZZZZ</name>
<reference evidence="3" key="1">
    <citation type="journal article" date="2020" name="Nature">
        <title>Giant virus diversity and host interactions through global metagenomics.</title>
        <authorList>
            <person name="Schulz F."/>
            <person name="Roux S."/>
            <person name="Paez-Espino D."/>
            <person name="Jungbluth S."/>
            <person name="Walsh D.A."/>
            <person name="Denef V.J."/>
            <person name="McMahon K.D."/>
            <person name="Konstantinidis K.T."/>
            <person name="Eloe-Fadrosh E.A."/>
            <person name="Kyrpides N.C."/>
            <person name="Woyke T."/>
        </authorList>
    </citation>
    <scope>NUCLEOTIDE SEQUENCE</scope>
    <source>
        <strain evidence="3">GVMAG-M-3300023184-51</strain>
    </source>
</reference>
<feature type="domain" description="HNH nuclease" evidence="2">
    <location>
        <begin position="136"/>
        <end position="188"/>
    </location>
</feature>
<keyword evidence="1" id="KW-1133">Transmembrane helix</keyword>
<dbReference type="CDD" id="cd00085">
    <property type="entry name" value="HNHc"/>
    <property type="match status" value="1"/>
</dbReference>
<dbReference type="InterPro" id="IPR003615">
    <property type="entry name" value="HNH_nuc"/>
</dbReference>
<accession>A0A6C0I7V8</accession>
<dbReference type="AlphaFoldDB" id="A0A6C0I7V8"/>
<dbReference type="Gene3D" id="1.10.30.50">
    <property type="match status" value="1"/>
</dbReference>
<dbReference type="GO" id="GO:0008270">
    <property type="term" value="F:zinc ion binding"/>
    <property type="evidence" value="ECO:0007669"/>
    <property type="project" value="InterPro"/>
</dbReference>
<dbReference type="SMART" id="SM00507">
    <property type="entry name" value="HNHc"/>
    <property type="match status" value="1"/>
</dbReference>
<keyword evidence="1" id="KW-0472">Membrane</keyword>
<dbReference type="GO" id="GO:0004519">
    <property type="term" value="F:endonuclease activity"/>
    <property type="evidence" value="ECO:0007669"/>
    <property type="project" value="InterPro"/>
</dbReference>
<dbReference type="EMBL" id="MN740118">
    <property type="protein sequence ID" value="QHT88495.1"/>
    <property type="molecule type" value="Genomic_DNA"/>
</dbReference>
<dbReference type="GO" id="GO:0003676">
    <property type="term" value="F:nucleic acid binding"/>
    <property type="evidence" value="ECO:0007669"/>
    <property type="project" value="InterPro"/>
</dbReference>
<organism evidence="3">
    <name type="scientific">viral metagenome</name>
    <dbReference type="NCBI Taxonomy" id="1070528"/>
    <lineage>
        <taxon>unclassified sequences</taxon>
        <taxon>metagenomes</taxon>
        <taxon>organismal metagenomes</taxon>
    </lineage>
</organism>
<dbReference type="Pfam" id="PF01844">
    <property type="entry name" value="HNH"/>
    <property type="match status" value="1"/>
</dbReference>
<evidence type="ECO:0000256" key="1">
    <source>
        <dbReference type="SAM" id="Phobius"/>
    </source>
</evidence>
<keyword evidence="1" id="KW-0812">Transmembrane</keyword>
<feature type="transmembrane region" description="Helical" evidence="1">
    <location>
        <begin position="34"/>
        <end position="51"/>
    </location>
</feature>
<evidence type="ECO:0000313" key="3">
    <source>
        <dbReference type="EMBL" id="QHT88495.1"/>
    </source>
</evidence>
<dbReference type="InterPro" id="IPR002711">
    <property type="entry name" value="HNH"/>
</dbReference>